<evidence type="ECO:0000256" key="1">
    <source>
        <dbReference type="SAM" id="MobiDB-lite"/>
    </source>
</evidence>
<keyword evidence="4" id="KW-1185">Reference proteome</keyword>
<feature type="region of interest" description="Disordered" evidence="1">
    <location>
        <begin position="154"/>
        <end position="229"/>
    </location>
</feature>
<protein>
    <submittedName>
        <fullName evidence="3">Uncharacterized protein</fullName>
    </submittedName>
</protein>
<keyword evidence="2" id="KW-0812">Transmembrane</keyword>
<reference evidence="4" key="1">
    <citation type="journal article" date="2015" name="Nat. Genet.">
        <title>The genome and transcriptome of the zoonotic hookworm Ancylostoma ceylanicum identify infection-specific gene families.</title>
        <authorList>
            <person name="Schwarz E.M."/>
            <person name="Hu Y."/>
            <person name="Antoshechkin I."/>
            <person name="Miller M.M."/>
            <person name="Sternberg P.W."/>
            <person name="Aroian R.V."/>
        </authorList>
    </citation>
    <scope>NUCLEOTIDE SEQUENCE</scope>
    <source>
        <strain evidence="4">HY135</strain>
    </source>
</reference>
<evidence type="ECO:0000313" key="3">
    <source>
        <dbReference type="EMBL" id="EYB81293.1"/>
    </source>
</evidence>
<proteinExistence type="predicted"/>
<sequence length="229" mass="25927">MRHDARTSISGIRPIYTRCDYQAHASICERFSIKTGQRDMEFSMKRKRGRREAVNTCDCHATAMRLAPILHHIVARASVARIWYKLPYTPNHTLINSHIYRKATTAESDNSTMVIVTVAIIFVIAAVLTALVIMVMQKKKHELKLKLYAQLEKEKRDRKRKKKQKKKKHKKKKKDKTRTQSSVNDGMGESAQGATGGPGPDSRQVREAGGKSSRLRIKGIAESDGSNEK</sequence>
<evidence type="ECO:0000256" key="2">
    <source>
        <dbReference type="SAM" id="Phobius"/>
    </source>
</evidence>
<dbReference type="Proteomes" id="UP000024635">
    <property type="component" value="Unassembled WGS sequence"/>
</dbReference>
<feature type="compositionally biased region" description="Basic residues" evidence="1">
    <location>
        <begin position="156"/>
        <end position="176"/>
    </location>
</feature>
<gene>
    <name evidence="3" type="primary">Acey_s0387.g458</name>
    <name evidence="3" type="ORF">Y032_0387g458</name>
</gene>
<dbReference type="EMBL" id="JARK01001723">
    <property type="protein sequence ID" value="EYB81293.1"/>
    <property type="molecule type" value="Genomic_DNA"/>
</dbReference>
<feature type="transmembrane region" description="Helical" evidence="2">
    <location>
        <begin position="113"/>
        <end position="136"/>
    </location>
</feature>
<dbReference type="AlphaFoldDB" id="A0A016RSI5"/>
<keyword evidence="2" id="KW-0472">Membrane</keyword>
<organism evidence="3 4">
    <name type="scientific">Ancylostoma ceylanicum</name>
    <dbReference type="NCBI Taxonomy" id="53326"/>
    <lineage>
        <taxon>Eukaryota</taxon>
        <taxon>Metazoa</taxon>
        <taxon>Ecdysozoa</taxon>
        <taxon>Nematoda</taxon>
        <taxon>Chromadorea</taxon>
        <taxon>Rhabditida</taxon>
        <taxon>Rhabditina</taxon>
        <taxon>Rhabditomorpha</taxon>
        <taxon>Strongyloidea</taxon>
        <taxon>Ancylostomatidae</taxon>
        <taxon>Ancylostomatinae</taxon>
        <taxon>Ancylostoma</taxon>
    </lineage>
</organism>
<name>A0A016RSI5_9BILA</name>
<keyword evidence="2" id="KW-1133">Transmembrane helix</keyword>
<accession>A0A016RSI5</accession>
<comment type="caution">
    <text evidence="3">The sequence shown here is derived from an EMBL/GenBank/DDBJ whole genome shotgun (WGS) entry which is preliminary data.</text>
</comment>
<evidence type="ECO:0000313" key="4">
    <source>
        <dbReference type="Proteomes" id="UP000024635"/>
    </source>
</evidence>